<comment type="function">
    <text evidence="2">Acylhydrolase that catalyzes the hydrolysis of phospholipids at the sn-1 position.</text>
</comment>
<evidence type="ECO:0000256" key="1">
    <source>
        <dbReference type="ARBA" id="ARBA00022801"/>
    </source>
</evidence>
<dbReference type="Proteomes" id="UP000187203">
    <property type="component" value="Unassembled WGS sequence"/>
</dbReference>
<dbReference type="GO" id="GO:0016042">
    <property type="term" value="P:lipid catabolic process"/>
    <property type="evidence" value="ECO:0007669"/>
    <property type="project" value="UniProtKB-UniRule"/>
</dbReference>
<dbReference type="EC" id="3.1.1.-" evidence="2"/>
<dbReference type="PANTHER" id="PTHR31828:SF10">
    <property type="entry name" value="PHOSPHOLIPASE A1-IIDELTA"/>
    <property type="match status" value="1"/>
</dbReference>
<evidence type="ECO:0000256" key="2">
    <source>
        <dbReference type="RuleBase" id="RU367093"/>
    </source>
</evidence>
<name>A0A1R3KXY4_9ROSI</name>
<proteinExistence type="inferred from homology"/>
<dbReference type="PANTHER" id="PTHR31828">
    <property type="entry name" value="PHOSPHOLIPASE A1-IIGAMMA"/>
    <property type="match status" value="1"/>
</dbReference>
<protein>
    <recommendedName>
        <fullName evidence="2">Phospholipase A1</fullName>
        <ecNumber evidence="2">3.1.1.-</ecNumber>
    </recommendedName>
</protein>
<evidence type="ECO:0000313" key="4">
    <source>
        <dbReference type="Proteomes" id="UP000187203"/>
    </source>
</evidence>
<dbReference type="STRING" id="93759.A0A1R3KXY4"/>
<dbReference type="InterPro" id="IPR029058">
    <property type="entry name" value="AB_hydrolase_fold"/>
</dbReference>
<comment type="caution">
    <text evidence="3">The sequence shown here is derived from an EMBL/GenBank/DDBJ whole genome shotgun (WGS) entry which is preliminary data.</text>
</comment>
<keyword evidence="2" id="KW-0443">Lipid metabolism</keyword>
<dbReference type="InterPro" id="IPR033556">
    <property type="entry name" value="PLA"/>
</dbReference>
<dbReference type="Gene3D" id="3.40.50.1820">
    <property type="entry name" value="alpha/beta hydrolase"/>
    <property type="match status" value="1"/>
</dbReference>
<dbReference type="GO" id="GO:0008970">
    <property type="term" value="F:phospholipase A1 activity"/>
    <property type="evidence" value="ECO:0007669"/>
    <property type="project" value="UniProtKB-UniRule"/>
</dbReference>
<accession>A0A1R3KXY4</accession>
<comment type="similarity">
    <text evidence="2">Belongs to the AB hydrolase superfamily. Lipase family.</text>
</comment>
<dbReference type="EMBL" id="AWUE01010142">
    <property type="protein sequence ID" value="OMP11888.1"/>
    <property type="molecule type" value="Genomic_DNA"/>
</dbReference>
<dbReference type="AlphaFoldDB" id="A0A1R3KXY4"/>
<sequence length="87" mass="9869">MSSFLKIMRYRGRLLGYFDTGIELIIDTRKSPSLKESWNTGDWYNLQAMTHKVAGWNGADGEIELKGKMSLALVNKSPDEDSFVPEI</sequence>
<reference evidence="4" key="1">
    <citation type="submission" date="2013-09" db="EMBL/GenBank/DDBJ databases">
        <title>Corchorus olitorius genome sequencing.</title>
        <authorList>
            <person name="Alam M."/>
            <person name="Haque M.S."/>
            <person name="Islam M.S."/>
            <person name="Emdad E.M."/>
            <person name="Islam M.M."/>
            <person name="Ahmed B."/>
            <person name="Halim A."/>
            <person name="Hossen Q.M.M."/>
            <person name="Hossain M.Z."/>
            <person name="Ahmed R."/>
            <person name="Khan M.M."/>
            <person name="Islam R."/>
            <person name="Rashid M.M."/>
            <person name="Khan S.A."/>
            <person name="Rahman M.S."/>
            <person name="Alam M."/>
            <person name="Yahiya A.S."/>
            <person name="Khan M.S."/>
            <person name="Azam M.S."/>
            <person name="Haque T."/>
            <person name="Lashkar M.Z.H."/>
            <person name="Akhand A.I."/>
            <person name="Morshed G."/>
            <person name="Roy S."/>
            <person name="Uddin K.S."/>
            <person name="Rabeya T."/>
            <person name="Hossain A.S."/>
            <person name="Chowdhury A."/>
            <person name="Snigdha A.R."/>
            <person name="Mortoza M.S."/>
            <person name="Matin S.A."/>
            <person name="Hoque S.M.E."/>
            <person name="Islam M.K."/>
            <person name="Roy D.K."/>
            <person name="Haider R."/>
            <person name="Moosa M.M."/>
            <person name="Elias S.M."/>
            <person name="Hasan A.M."/>
            <person name="Jahan S."/>
            <person name="Shafiuddin M."/>
            <person name="Mahmood N."/>
            <person name="Shommy N.S."/>
        </authorList>
    </citation>
    <scope>NUCLEOTIDE SEQUENCE [LARGE SCALE GENOMIC DNA]</scope>
    <source>
        <strain evidence="4">cv. O-4</strain>
    </source>
</reference>
<keyword evidence="4" id="KW-1185">Reference proteome</keyword>
<evidence type="ECO:0000313" key="3">
    <source>
        <dbReference type="EMBL" id="OMP11888.1"/>
    </source>
</evidence>
<keyword evidence="2" id="KW-0442">Lipid degradation</keyword>
<keyword evidence="1 2" id="KW-0378">Hydrolase</keyword>
<organism evidence="3 4">
    <name type="scientific">Corchorus olitorius</name>
    <dbReference type="NCBI Taxonomy" id="93759"/>
    <lineage>
        <taxon>Eukaryota</taxon>
        <taxon>Viridiplantae</taxon>
        <taxon>Streptophyta</taxon>
        <taxon>Embryophyta</taxon>
        <taxon>Tracheophyta</taxon>
        <taxon>Spermatophyta</taxon>
        <taxon>Magnoliopsida</taxon>
        <taxon>eudicotyledons</taxon>
        <taxon>Gunneridae</taxon>
        <taxon>Pentapetalae</taxon>
        <taxon>rosids</taxon>
        <taxon>malvids</taxon>
        <taxon>Malvales</taxon>
        <taxon>Malvaceae</taxon>
        <taxon>Grewioideae</taxon>
        <taxon>Apeibeae</taxon>
        <taxon>Corchorus</taxon>
    </lineage>
</organism>
<gene>
    <name evidence="3" type="ORF">COLO4_03614</name>
</gene>